<dbReference type="Proteomes" id="UP000219327">
    <property type="component" value="Unassembled WGS sequence"/>
</dbReference>
<reference evidence="3 4" key="1">
    <citation type="submission" date="2017-08" db="EMBL/GenBank/DDBJ databases">
        <title>Fine stratification of microbial communities through a metagenomic profile of the photic zone.</title>
        <authorList>
            <person name="Haro-Moreno J.M."/>
            <person name="Lopez-Perez M."/>
            <person name="De La Torre J."/>
            <person name="Picazo A."/>
            <person name="Camacho A."/>
            <person name="Rodriguez-Valera F."/>
        </authorList>
    </citation>
    <scope>NUCLEOTIDE SEQUENCE [LARGE SCALE GENOMIC DNA]</scope>
    <source>
        <strain evidence="3">MED-G24</strain>
    </source>
</reference>
<dbReference type="CDD" id="cd00840">
    <property type="entry name" value="MPP_Mre11_N"/>
    <property type="match status" value="1"/>
</dbReference>
<dbReference type="InterPro" id="IPR050535">
    <property type="entry name" value="DNA_Repair-Maintenance_Comp"/>
</dbReference>
<keyword evidence="1" id="KW-0378">Hydrolase</keyword>
<dbReference type="PANTHER" id="PTHR30337:SF7">
    <property type="entry name" value="PHOSPHOESTERASE"/>
    <property type="match status" value="1"/>
</dbReference>
<proteinExistence type="predicted"/>
<comment type="caution">
    <text evidence="3">The sequence shown here is derived from an EMBL/GenBank/DDBJ whole genome shotgun (WGS) entry which is preliminary data.</text>
</comment>
<dbReference type="Gene3D" id="3.60.21.10">
    <property type="match status" value="1"/>
</dbReference>
<dbReference type="InterPro" id="IPR004843">
    <property type="entry name" value="Calcineurin-like_PHP"/>
</dbReference>
<dbReference type="SUPFAM" id="SSF56300">
    <property type="entry name" value="Metallo-dependent phosphatases"/>
    <property type="match status" value="1"/>
</dbReference>
<sequence length="245" mass="26821">MPSFRHVLHTSDVHLDNVIGPTGEESPAQKGLMSVIDKSIELEVDLLLIAGDLFDHNRVKSPCLEFATEQLSRTSCPVVMITGNHDCMAEYSIYHQYDPCDAGDHIYFIRDVAGGVVDLPDQQMTVWGNGIVDHHRGNKPLGNMPVSRTNDEDHWFIGMTHGFYVNDEDSIYSSLITADEIEASPFDYLALGHVHQYRTMSHGGTQAAYPGSPNVGHTGGAMTAAHVSFDPQSGVSVDQLVLNSV</sequence>
<dbReference type="InterPro" id="IPR029052">
    <property type="entry name" value="Metallo-depent_PP-like"/>
</dbReference>
<dbReference type="InterPro" id="IPR041796">
    <property type="entry name" value="Mre11_N"/>
</dbReference>
<evidence type="ECO:0000259" key="2">
    <source>
        <dbReference type="Pfam" id="PF00149"/>
    </source>
</evidence>
<name>A0A2A5WW00_9GAMM</name>
<evidence type="ECO:0000313" key="4">
    <source>
        <dbReference type="Proteomes" id="UP000219327"/>
    </source>
</evidence>
<dbReference type="GO" id="GO:0016787">
    <property type="term" value="F:hydrolase activity"/>
    <property type="evidence" value="ECO:0007669"/>
    <property type="project" value="UniProtKB-KW"/>
</dbReference>
<accession>A0A2A5WW00</accession>
<evidence type="ECO:0000313" key="3">
    <source>
        <dbReference type="EMBL" id="PDH40397.1"/>
    </source>
</evidence>
<dbReference type="PANTHER" id="PTHR30337">
    <property type="entry name" value="COMPONENT OF ATP-DEPENDENT DSDNA EXONUCLEASE"/>
    <property type="match status" value="1"/>
</dbReference>
<dbReference type="Pfam" id="PF00149">
    <property type="entry name" value="Metallophos"/>
    <property type="match status" value="1"/>
</dbReference>
<organism evidence="3 4">
    <name type="scientific">OM182 bacterium MED-G24</name>
    <dbReference type="NCBI Taxonomy" id="1986255"/>
    <lineage>
        <taxon>Bacteria</taxon>
        <taxon>Pseudomonadati</taxon>
        <taxon>Pseudomonadota</taxon>
        <taxon>Gammaproteobacteria</taxon>
        <taxon>OMG group</taxon>
        <taxon>OM182 clade</taxon>
    </lineage>
</organism>
<gene>
    <name evidence="3" type="ORF">CNE99_03605</name>
</gene>
<dbReference type="EMBL" id="NTKD01000012">
    <property type="protein sequence ID" value="PDH40397.1"/>
    <property type="molecule type" value="Genomic_DNA"/>
</dbReference>
<evidence type="ECO:0000256" key="1">
    <source>
        <dbReference type="ARBA" id="ARBA00022801"/>
    </source>
</evidence>
<protein>
    <recommendedName>
        <fullName evidence="2">Calcineurin-like phosphoesterase domain-containing protein</fullName>
    </recommendedName>
</protein>
<feature type="domain" description="Calcineurin-like phosphoesterase" evidence="2">
    <location>
        <begin position="6"/>
        <end position="197"/>
    </location>
</feature>
<dbReference type="AlphaFoldDB" id="A0A2A5WW00"/>